<name>A0A4V2VPZ2_9BURK</name>
<keyword evidence="1" id="KW-0472">Membrane</keyword>
<evidence type="ECO:0000256" key="1">
    <source>
        <dbReference type="SAM" id="Phobius"/>
    </source>
</evidence>
<evidence type="ECO:0000313" key="3">
    <source>
        <dbReference type="Proteomes" id="UP000294692"/>
    </source>
</evidence>
<keyword evidence="1" id="KW-1133">Transmembrane helix</keyword>
<comment type="caution">
    <text evidence="2">The sequence shown here is derived from an EMBL/GenBank/DDBJ whole genome shotgun (WGS) entry which is preliminary data.</text>
</comment>
<organism evidence="2 3">
    <name type="scientific">Paracandidimonas soli</name>
    <dbReference type="NCBI Taxonomy" id="1917182"/>
    <lineage>
        <taxon>Bacteria</taxon>
        <taxon>Pseudomonadati</taxon>
        <taxon>Pseudomonadota</taxon>
        <taxon>Betaproteobacteria</taxon>
        <taxon>Burkholderiales</taxon>
        <taxon>Alcaligenaceae</taxon>
        <taxon>Paracandidimonas</taxon>
    </lineage>
</organism>
<keyword evidence="1" id="KW-0812">Transmembrane</keyword>
<dbReference type="EMBL" id="SMBX01000014">
    <property type="protein sequence ID" value="TCU92579.1"/>
    <property type="molecule type" value="Genomic_DNA"/>
</dbReference>
<evidence type="ECO:0000313" key="2">
    <source>
        <dbReference type="EMBL" id="TCU92579.1"/>
    </source>
</evidence>
<dbReference type="Proteomes" id="UP000294692">
    <property type="component" value="Unassembled WGS sequence"/>
</dbReference>
<protein>
    <submittedName>
        <fullName evidence="2">Uncharacterized protein</fullName>
    </submittedName>
</protein>
<dbReference type="AlphaFoldDB" id="A0A4V2VPZ2"/>
<accession>A0A4V2VPZ2</accession>
<proteinExistence type="predicted"/>
<gene>
    <name evidence="2" type="ORF">EV686_11416</name>
</gene>
<reference evidence="2 3" key="1">
    <citation type="submission" date="2019-03" db="EMBL/GenBank/DDBJ databases">
        <title>Genomic Encyclopedia of Type Strains, Phase IV (KMG-IV): sequencing the most valuable type-strain genomes for metagenomic binning, comparative biology and taxonomic classification.</title>
        <authorList>
            <person name="Goeker M."/>
        </authorList>
    </citation>
    <scope>NUCLEOTIDE SEQUENCE [LARGE SCALE GENOMIC DNA]</scope>
    <source>
        <strain evidence="2 3">DSM 100048</strain>
    </source>
</reference>
<keyword evidence="3" id="KW-1185">Reference proteome</keyword>
<sequence length="33" mass="3529">MKIKLRTLILCLIVVYGVIFPAVIAALVWASGG</sequence>
<feature type="transmembrane region" description="Helical" evidence="1">
    <location>
        <begin position="7"/>
        <end position="30"/>
    </location>
</feature>